<protein>
    <recommendedName>
        <fullName evidence="4">Transmembrane protein</fullName>
    </recommendedName>
</protein>
<proteinExistence type="predicted"/>
<sequence>MRYWFVAFAIALVVVLGHAVGFFGLLLALLAFGVALFLVWADQLGFGGAWEAFGFDRFDTPVSGAEQRDRLAALLQDRGKVAKALTLTLLLTALWLILPEESVLIGVIVAIGWAAQRILSRRPSLPAATSARPQAPLPSPPRLAAVETAKPVPTSREVPADVVHTQPAASTIVLESAASPPADTATAKSKATVSFMVRAPMSSASSLALLLGTRYRKQRVRRLSKRRPKRQAKSRTPLKPTRHVPLHLKLPLGRRQIRRPKRTLQAGSKLPSRRTSKD</sequence>
<gene>
    <name evidence="3" type="ordered locus">RPE_1205</name>
</gene>
<dbReference type="EMBL" id="CP000463">
    <property type="protein sequence ID" value="ABJ05157.1"/>
    <property type="molecule type" value="Genomic_DNA"/>
</dbReference>
<feature type="compositionally biased region" description="Basic residues" evidence="1">
    <location>
        <begin position="218"/>
        <end position="233"/>
    </location>
</feature>
<reference evidence="3" key="1">
    <citation type="submission" date="2006-09" db="EMBL/GenBank/DDBJ databases">
        <title>Complete sequence of Rhodopseudomonas palustris BisA53.</title>
        <authorList>
            <consortium name="US DOE Joint Genome Institute"/>
            <person name="Copeland A."/>
            <person name="Lucas S."/>
            <person name="Lapidus A."/>
            <person name="Barry K."/>
            <person name="Detter J.C."/>
            <person name="Glavina del Rio T."/>
            <person name="Hammon N."/>
            <person name="Israni S."/>
            <person name="Dalin E."/>
            <person name="Tice H."/>
            <person name="Pitluck S."/>
            <person name="Chain P."/>
            <person name="Malfatti S."/>
            <person name="Shin M."/>
            <person name="Vergez L."/>
            <person name="Schmutz J."/>
            <person name="Larimer F."/>
            <person name="Land M."/>
            <person name="Hauser L."/>
            <person name="Pelletier D.A."/>
            <person name="Kyrpides N."/>
            <person name="Kim E."/>
            <person name="Harwood C.S."/>
            <person name="Oda Y."/>
            <person name="Richardson P."/>
        </authorList>
    </citation>
    <scope>NUCLEOTIDE SEQUENCE [LARGE SCALE GENOMIC DNA]</scope>
    <source>
        <strain evidence="3">BisA53</strain>
    </source>
</reference>
<keyword evidence="2" id="KW-0472">Membrane</keyword>
<evidence type="ECO:0000256" key="1">
    <source>
        <dbReference type="SAM" id="MobiDB-lite"/>
    </source>
</evidence>
<accession>Q07SC7</accession>
<feature type="region of interest" description="Disordered" evidence="1">
    <location>
        <begin position="218"/>
        <end position="278"/>
    </location>
</feature>
<dbReference type="HOGENOM" id="CLU_1000689_0_0_5"/>
<dbReference type="KEGG" id="rpe:RPE_1205"/>
<feature type="transmembrane region" description="Helical" evidence="2">
    <location>
        <begin position="93"/>
        <end position="115"/>
    </location>
</feature>
<name>Q07SC7_RHOP5</name>
<dbReference type="AlphaFoldDB" id="Q07SC7"/>
<keyword evidence="2" id="KW-0812">Transmembrane</keyword>
<feature type="transmembrane region" description="Helical" evidence="2">
    <location>
        <begin position="7"/>
        <end position="40"/>
    </location>
</feature>
<organism evidence="3">
    <name type="scientific">Rhodopseudomonas palustris (strain BisA53)</name>
    <dbReference type="NCBI Taxonomy" id="316055"/>
    <lineage>
        <taxon>Bacteria</taxon>
        <taxon>Pseudomonadati</taxon>
        <taxon>Pseudomonadota</taxon>
        <taxon>Alphaproteobacteria</taxon>
        <taxon>Hyphomicrobiales</taxon>
        <taxon>Nitrobacteraceae</taxon>
        <taxon>Rhodopseudomonas</taxon>
    </lineage>
</organism>
<evidence type="ECO:0000256" key="2">
    <source>
        <dbReference type="SAM" id="Phobius"/>
    </source>
</evidence>
<evidence type="ECO:0000313" key="3">
    <source>
        <dbReference type="EMBL" id="ABJ05157.1"/>
    </source>
</evidence>
<evidence type="ECO:0008006" key="4">
    <source>
        <dbReference type="Google" id="ProtNLM"/>
    </source>
</evidence>
<keyword evidence="2" id="KW-1133">Transmembrane helix</keyword>